<dbReference type="CDD" id="cd00657">
    <property type="entry name" value="Ferritin_like"/>
    <property type="match status" value="1"/>
</dbReference>
<dbReference type="Pfam" id="PF13668">
    <property type="entry name" value="Ferritin_2"/>
    <property type="match status" value="1"/>
</dbReference>
<protein>
    <submittedName>
        <fullName evidence="1">Ferritin-like domain-containing protein</fullName>
    </submittedName>
</protein>
<dbReference type="EMBL" id="VBSN01000066">
    <property type="protein sequence ID" value="KAA6436577.1"/>
    <property type="molecule type" value="Genomic_DNA"/>
</dbReference>
<dbReference type="SUPFAM" id="SSF47240">
    <property type="entry name" value="Ferritin-like"/>
    <property type="match status" value="1"/>
</dbReference>
<evidence type="ECO:0000313" key="2">
    <source>
        <dbReference type="Proteomes" id="UP000323994"/>
    </source>
</evidence>
<gene>
    <name evidence="1" type="ORF">FEM33_20735</name>
</gene>
<name>A0A5M8QK88_9BACT</name>
<reference evidence="1 2" key="1">
    <citation type="submission" date="2019-05" db="EMBL/GenBank/DDBJ databases">
        <authorList>
            <person name="Qu J.-H."/>
        </authorList>
    </citation>
    <scope>NUCLEOTIDE SEQUENCE [LARGE SCALE GENOMIC DNA]</scope>
    <source>
        <strain evidence="1 2">NS28</strain>
    </source>
</reference>
<comment type="caution">
    <text evidence="1">The sequence shown here is derived from an EMBL/GenBank/DDBJ whole genome shotgun (WGS) entry which is preliminary data.</text>
</comment>
<evidence type="ECO:0000313" key="1">
    <source>
        <dbReference type="EMBL" id="KAA6436577.1"/>
    </source>
</evidence>
<dbReference type="InterPro" id="IPR009078">
    <property type="entry name" value="Ferritin-like_SF"/>
</dbReference>
<organism evidence="1 2">
    <name type="scientific">Dyadobacter flavalbus</name>
    <dbReference type="NCBI Taxonomy" id="2579942"/>
    <lineage>
        <taxon>Bacteria</taxon>
        <taxon>Pseudomonadati</taxon>
        <taxon>Bacteroidota</taxon>
        <taxon>Cytophagia</taxon>
        <taxon>Cytophagales</taxon>
        <taxon>Spirosomataceae</taxon>
        <taxon>Dyadobacter</taxon>
    </lineage>
</organism>
<dbReference type="AlphaFoldDB" id="A0A5M8QK88"/>
<keyword evidence="2" id="KW-1185">Reference proteome</keyword>
<proteinExistence type="predicted"/>
<dbReference type="Proteomes" id="UP000323994">
    <property type="component" value="Unassembled WGS sequence"/>
</dbReference>
<accession>A0A5M8QK88</accession>
<dbReference type="RefSeq" id="WP_139013899.1">
    <property type="nucleotide sequence ID" value="NZ_VBSN01000066.1"/>
</dbReference>
<dbReference type="OrthoDB" id="954262at2"/>
<sequence>MNKIIKTKSNSENKEEEITSVVNRRLFLRSAGLATSLGTIVISACTTDDHDPDPQIPGTGDTVELGSGDVGVLNYAYALEQLEAAFYTQVIATPYAGMTDAERTILTDIRDHEIIHRDFFKAALGNGAIKGLTPNFSAIDFNSRTAVLGAAKLFEDTGVAAYNGAGKLIKNGDYLLLAGKIVSVEARHASVIRDLLNPKSADFAGDDIVDNNGFDKAVAPADILTAVKGYVKDTISGANVGK</sequence>